<feature type="compositionally biased region" description="Low complexity" evidence="5">
    <location>
        <begin position="117"/>
        <end position="131"/>
    </location>
</feature>
<evidence type="ECO:0000259" key="6">
    <source>
        <dbReference type="PROSITE" id="PS51007"/>
    </source>
</evidence>
<dbReference type="EMBL" id="CAJQYY010000046">
    <property type="protein sequence ID" value="CAG4925088.1"/>
    <property type="molecule type" value="Genomic_DNA"/>
</dbReference>
<feature type="compositionally biased region" description="Basic and acidic residues" evidence="5">
    <location>
        <begin position="136"/>
        <end position="146"/>
    </location>
</feature>
<evidence type="ECO:0000256" key="4">
    <source>
        <dbReference type="PROSITE-ProRule" id="PRU00433"/>
    </source>
</evidence>
<name>A0ABM8UB83_9BURK</name>
<dbReference type="PROSITE" id="PS51007">
    <property type="entry name" value="CYTC"/>
    <property type="match status" value="1"/>
</dbReference>
<dbReference type="Gene3D" id="1.10.760.10">
    <property type="entry name" value="Cytochrome c-like domain"/>
    <property type="match status" value="1"/>
</dbReference>
<evidence type="ECO:0000256" key="3">
    <source>
        <dbReference type="ARBA" id="ARBA00023004"/>
    </source>
</evidence>
<evidence type="ECO:0000313" key="8">
    <source>
        <dbReference type="Proteomes" id="UP000789752"/>
    </source>
</evidence>
<feature type="domain" description="Cytochrome c" evidence="6">
    <location>
        <begin position="23"/>
        <end position="100"/>
    </location>
</feature>
<dbReference type="InterPro" id="IPR036909">
    <property type="entry name" value="Cyt_c-like_dom_sf"/>
</dbReference>
<keyword evidence="3 4" id="KW-0408">Iron</keyword>
<sequence>MATIAAAAVACAWPIVSHADSSVDIEAGRALFMQKGCYECHGIFGQGSVATGPALAPDPIPLPAMQIYVRNPGGQMPIFSEKILSNDEISLIHAYLASLPPSQPADSIALLNNGTPSAGASGSSSSVSRASNPTAHAKEAKNPNAP</sequence>
<feature type="region of interest" description="Disordered" evidence="5">
    <location>
        <begin position="106"/>
        <end position="146"/>
    </location>
</feature>
<dbReference type="SUPFAM" id="SSF46626">
    <property type="entry name" value="Cytochrome c"/>
    <property type="match status" value="1"/>
</dbReference>
<dbReference type="Pfam" id="PF13442">
    <property type="entry name" value="Cytochrome_CBB3"/>
    <property type="match status" value="1"/>
</dbReference>
<keyword evidence="8" id="KW-1185">Reference proteome</keyword>
<keyword evidence="1 4" id="KW-0349">Heme</keyword>
<accession>A0ABM8UB83</accession>
<dbReference type="Proteomes" id="UP000789752">
    <property type="component" value="Unassembled WGS sequence"/>
</dbReference>
<evidence type="ECO:0000313" key="7">
    <source>
        <dbReference type="EMBL" id="CAG4925088.1"/>
    </source>
</evidence>
<reference evidence="7 8" key="1">
    <citation type="submission" date="2021-04" db="EMBL/GenBank/DDBJ databases">
        <authorList>
            <person name="Vanwijnsberghe S."/>
        </authorList>
    </citation>
    <scope>NUCLEOTIDE SEQUENCE [LARGE SCALE GENOMIC DNA]</scope>
    <source>
        <strain evidence="7 8">LMG 32171</strain>
    </source>
</reference>
<comment type="caution">
    <text evidence="7">The sequence shown here is derived from an EMBL/GenBank/DDBJ whole genome shotgun (WGS) entry which is preliminary data.</text>
</comment>
<proteinExistence type="predicted"/>
<evidence type="ECO:0000256" key="1">
    <source>
        <dbReference type="ARBA" id="ARBA00022617"/>
    </source>
</evidence>
<organism evidence="7 8">
    <name type="scientific">Paraburkholderia gardini</name>
    <dbReference type="NCBI Taxonomy" id="2823469"/>
    <lineage>
        <taxon>Bacteria</taxon>
        <taxon>Pseudomonadati</taxon>
        <taxon>Pseudomonadota</taxon>
        <taxon>Betaproteobacteria</taxon>
        <taxon>Burkholderiales</taxon>
        <taxon>Burkholderiaceae</taxon>
        <taxon>Paraburkholderia</taxon>
    </lineage>
</organism>
<evidence type="ECO:0000256" key="5">
    <source>
        <dbReference type="SAM" id="MobiDB-lite"/>
    </source>
</evidence>
<dbReference type="InterPro" id="IPR009056">
    <property type="entry name" value="Cyt_c-like_dom"/>
</dbReference>
<gene>
    <name evidence="7" type="ORF">R54767_05158</name>
</gene>
<keyword evidence="2 4" id="KW-0479">Metal-binding</keyword>
<evidence type="ECO:0000256" key="2">
    <source>
        <dbReference type="ARBA" id="ARBA00022723"/>
    </source>
</evidence>
<protein>
    <recommendedName>
        <fullName evidence="6">Cytochrome c domain-containing protein</fullName>
    </recommendedName>
</protein>